<proteinExistence type="predicted"/>
<evidence type="ECO:0000313" key="4">
    <source>
        <dbReference type="Proteomes" id="UP000824248"/>
    </source>
</evidence>
<feature type="chain" id="PRO_5039071890" evidence="1">
    <location>
        <begin position="28"/>
        <end position="153"/>
    </location>
</feature>
<dbReference type="InterPro" id="IPR025218">
    <property type="entry name" value="DUF4426"/>
</dbReference>
<dbReference type="Proteomes" id="UP000824248">
    <property type="component" value="Unassembled WGS sequence"/>
</dbReference>
<protein>
    <submittedName>
        <fullName evidence="3">DUF4426 domain-containing protein</fullName>
    </submittedName>
</protein>
<gene>
    <name evidence="3" type="ORF">H9854_02900</name>
</gene>
<comment type="caution">
    <text evidence="3">The sequence shown here is derived from an EMBL/GenBank/DDBJ whole genome shotgun (WGS) entry which is preliminary data.</text>
</comment>
<keyword evidence="1" id="KW-0732">Signal</keyword>
<name>A0A9D1WLM1_9GAMM</name>
<feature type="domain" description="DUF4426" evidence="2">
    <location>
        <begin position="31"/>
        <end position="150"/>
    </location>
</feature>
<accession>A0A9D1WLM1</accession>
<evidence type="ECO:0000259" key="2">
    <source>
        <dbReference type="Pfam" id="PF14467"/>
    </source>
</evidence>
<sequence>MLKHRLPFRACLGLVLLLWMMPLAAQAQQFEQVGSYQIHYSAVSTDFLPQAVTDAHGIQRSPALALLNISVLEEVDGDLRPVNAAVSGSVGEIQGKEATPLQFRAIREGDTQSQVAVFTLRDDEPMHFALEVRYDRNLPPAEVNFIQRFHIQR</sequence>
<evidence type="ECO:0000313" key="3">
    <source>
        <dbReference type="EMBL" id="HIX61168.1"/>
    </source>
</evidence>
<feature type="signal peptide" evidence="1">
    <location>
        <begin position="1"/>
        <end position="27"/>
    </location>
</feature>
<reference evidence="3" key="1">
    <citation type="journal article" date="2021" name="PeerJ">
        <title>Extensive microbial diversity within the chicken gut microbiome revealed by metagenomics and culture.</title>
        <authorList>
            <person name="Gilroy R."/>
            <person name="Ravi A."/>
            <person name="Getino M."/>
            <person name="Pursley I."/>
            <person name="Horton D.L."/>
            <person name="Alikhan N.F."/>
            <person name="Baker D."/>
            <person name="Gharbi K."/>
            <person name="Hall N."/>
            <person name="Watson M."/>
            <person name="Adriaenssens E.M."/>
            <person name="Foster-Nyarko E."/>
            <person name="Jarju S."/>
            <person name="Secka A."/>
            <person name="Antonio M."/>
            <person name="Oren A."/>
            <person name="Chaudhuri R.R."/>
            <person name="La Ragione R."/>
            <person name="Hildebrand F."/>
            <person name="Pallen M.J."/>
        </authorList>
    </citation>
    <scope>NUCLEOTIDE SEQUENCE</scope>
    <source>
        <strain evidence="3">1193</strain>
    </source>
</reference>
<organism evidence="3 4">
    <name type="scientific">Candidatus Halomonas stercoripullorum</name>
    <dbReference type="NCBI Taxonomy" id="2838617"/>
    <lineage>
        <taxon>Bacteria</taxon>
        <taxon>Pseudomonadati</taxon>
        <taxon>Pseudomonadota</taxon>
        <taxon>Gammaproteobacteria</taxon>
        <taxon>Oceanospirillales</taxon>
        <taxon>Halomonadaceae</taxon>
        <taxon>Halomonas</taxon>
    </lineage>
</organism>
<reference evidence="3" key="2">
    <citation type="submission" date="2021-04" db="EMBL/GenBank/DDBJ databases">
        <authorList>
            <person name="Gilroy R."/>
        </authorList>
    </citation>
    <scope>NUCLEOTIDE SEQUENCE</scope>
    <source>
        <strain evidence="3">1193</strain>
    </source>
</reference>
<dbReference type="AlphaFoldDB" id="A0A9D1WLM1"/>
<dbReference type="Pfam" id="PF14467">
    <property type="entry name" value="DUF4426"/>
    <property type="match status" value="1"/>
</dbReference>
<evidence type="ECO:0000256" key="1">
    <source>
        <dbReference type="SAM" id="SignalP"/>
    </source>
</evidence>
<dbReference type="Gene3D" id="2.60.40.3340">
    <property type="entry name" value="Domain of unknown function DUF4426"/>
    <property type="match status" value="1"/>
</dbReference>
<dbReference type="EMBL" id="DXFC01000084">
    <property type="protein sequence ID" value="HIX61168.1"/>
    <property type="molecule type" value="Genomic_DNA"/>
</dbReference>